<gene>
    <name evidence="5" type="primary">LOC117542252</name>
</gene>
<keyword evidence="2" id="KW-0233">DNA recombination</keyword>
<keyword evidence="1" id="KW-0238">DNA-binding</keyword>
<dbReference type="GeneID" id="117542252"/>
<dbReference type="KEGG" id="gacu:117542252"/>
<organism evidence="4 5">
    <name type="scientific">Gymnodraco acuticeps</name>
    <name type="common">Antarctic dragonfish</name>
    <dbReference type="NCBI Taxonomy" id="8218"/>
    <lineage>
        <taxon>Eukaryota</taxon>
        <taxon>Metazoa</taxon>
        <taxon>Chordata</taxon>
        <taxon>Craniata</taxon>
        <taxon>Vertebrata</taxon>
        <taxon>Euteleostomi</taxon>
        <taxon>Actinopterygii</taxon>
        <taxon>Neopterygii</taxon>
        <taxon>Teleostei</taxon>
        <taxon>Neoteleostei</taxon>
        <taxon>Acanthomorphata</taxon>
        <taxon>Eupercaria</taxon>
        <taxon>Perciformes</taxon>
        <taxon>Notothenioidei</taxon>
        <taxon>Bathydraconidae</taxon>
        <taxon>Gymnodraco</taxon>
    </lineage>
</organism>
<dbReference type="InterPro" id="IPR011010">
    <property type="entry name" value="DNA_brk_join_enz"/>
</dbReference>
<dbReference type="AlphaFoldDB" id="A0A6P8TNH4"/>
<dbReference type="Proteomes" id="UP000515161">
    <property type="component" value="Unplaced"/>
</dbReference>
<dbReference type="InterPro" id="IPR013762">
    <property type="entry name" value="Integrase-like_cat_sf"/>
</dbReference>
<evidence type="ECO:0000313" key="4">
    <source>
        <dbReference type="Proteomes" id="UP000515161"/>
    </source>
</evidence>
<protein>
    <submittedName>
        <fullName evidence="5">Uncharacterized protein LOC117542252</fullName>
    </submittedName>
</protein>
<dbReference type="RefSeq" id="XP_034065716.1">
    <property type="nucleotide sequence ID" value="XM_034209825.1"/>
</dbReference>
<name>A0A6P8TNH4_GYMAC</name>
<dbReference type="InParanoid" id="A0A6P8TNH4"/>
<dbReference type="PANTHER" id="PTHR35617">
    <property type="entry name" value="PHAGE_INTEGRASE DOMAIN-CONTAINING PROTEIN"/>
    <property type="match status" value="1"/>
</dbReference>
<evidence type="ECO:0000256" key="1">
    <source>
        <dbReference type="ARBA" id="ARBA00023125"/>
    </source>
</evidence>
<feature type="region of interest" description="Disordered" evidence="3">
    <location>
        <begin position="1"/>
        <end position="24"/>
    </location>
</feature>
<evidence type="ECO:0000313" key="5">
    <source>
        <dbReference type="RefSeq" id="XP_034065716.1"/>
    </source>
</evidence>
<dbReference type="Gene3D" id="1.10.150.130">
    <property type="match status" value="1"/>
</dbReference>
<dbReference type="GO" id="GO:0006310">
    <property type="term" value="P:DNA recombination"/>
    <property type="evidence" value="ECO:0007669"/>
    <property type="project" value="UniProtKB-KW"/>
</dbReference>
<dbReference type="InterPro" id="IPR010998">
    <property type="entry name" value="Integrase_recombinase_N"/>
</dbReference>
<keyword evidence="4" id="KW-1185">Reference proteome</keyword>
<dbReference type="PANTHER" id="PTHR35617:SF3">
    <property type="entry name" value="CORE-BINDING (CB) DOMAIN-CONTAINING PROTEIN"/>
    <property type="match status" value="1"/>
</dbReference>
<dbReference type="SUPFAM" id="SSF47823">
    <property type="entry name" value="lambda integrase-like, N-terminal domain"/>
    <property type="match status" value="1"/>
</dbReference>
<evidence type="ECO:0000256" key="3">
    <source>
        <dbReference type="SAM" id="MobiDB-lite"/>
    </source>
</evidence>
<proteinExistence type="predicted"/>
<evidence type="ECO:0000256" key="2">
    <source>
        <dbReference type="ARBA" id="ARBA00023172"/>
    </source>
</evidence>
<dbReference type="OrthoDB" id="8954815at2759"/>
<dbReference type="SUPFAM" id="SSF56349">
    <property type="entry name" value="DNA breaking-rejoining enzymes"/>
    <property type="match status" value="1"/>
</dbReference>
<dbReference type="Gene3D" id="1.10.443.10">
    <property type="entry name" value="Intergrase catalytic core"/>
    <property type="match status" value="1"/>
</dbReference>
<sequence length="413" mass="44761">RVPTPGSDTPNSGQSERTTPHTYPDSSALACNVLAGGDISAAVRAAVAAPTTQGHTVSGGGDDLSPTPRALGTMGLAREWYNLNTVGLPQKVINTIQSARASSTRSLYDCKWRVFEEWCLQKGHLFSMSCRVILSFLQDLIDKHRAFSTIKVYLAAIAACHVGFEGKTASQHPLVCRFMKGARRLLPVSRSLVPLWDLAVVLDGLTRPPFEPLEEADMKHLSLKTVLLLALASAKRVSDIHALSVHPSCTQFAPGQTRVLLKPNPAFVPKVVGSCTPIDIVAFPPPLCSSEEQRPHLLCPVCALRIYMDRSKEFCCNDQLFISGANPQKGKPVTRQRLSHWIVEAIALAYTSQGLQAPTGLRAHSTRGLATSWALFKGVSIQDICAAASWSSPLTFVRFYRLDVSAPSVARAV</sequence>
<dbReference type="GO" id="GO:0015074">
    <property type="term" value="P:DNA integration"/>
    <property type="evidence" value="ECO:0007669"/>
    <property type="project" value="InterPro"/>
</dbReference>
<reference evidence="5" key="1">
    <citation type="submission" date="2025-08" db="UniProtKB">
        <authorList>
            <consortium name="RefSeq"/>
        </authorList>
    </citation>
    <scope>IDENTIFICATION</scope>
</reference>
<accession>A0A6P8TNH4</accession>
<dbReference type="GO" id="GO:0003677">
    <property type="term" value="F:DNA binding"/>
    <property type="evidence" value="ECO:0007669"/>
    <property type="project" value="UniProtKB-KW"/>
</dbReference>
<feature type="non-terminal residue" evidence="5">
    <location>
        <position position="1"/>
    </location>
</feature>
<feature type="non-terminal residue" evidence="5">
    <location>
        <position position="413"/>
    </location>
</feature>